<comment type="caution">
    <text evidence="2">The sequence shown here is derived from an EMBL/GenBank/DDBJ whole genome shotgun (WGS) entry which is preliminary data.</text>
</comment>
<dbReference type="EMBL" id="NPEF01000099">
    <property type="protein sequence ID" value="PJZ92874.1"/>
    <property type="molecule type" value="Genomic_DNA"/>
</dbReference>
<dbReference type="OrthoDB" id="340967at2"/>
<evidence type="ECO:0008006" key="4">
    <source>
        <dbReference type="Google" id="ProtNLM"/>
    </source>
</evidence>
<dbReference type="AlphaFoldDB" id="A0A2N0BPS7"/>
<keyword evidence="3" id="KW-1185">Reference proteome</keyword>
<sequence>MKTNPSSRFASPRIWIFFLFLFFVFTDCSTSKNTILGTVFVRRGFTPQKKSKHVVFPVQVRSGWLLKEQSSEQKKFVESRSFEKLELAILNYGGNIQEKYNAEKQFRSVLETEKNFTEETGIKIAKQLKGEVAVFTEMTDYGTASGNSILELTVKAMDVDSGSILWKGIFSGKAFGLQDNIDLSILESEIFEQLTNKLIQKTE</sequence>
<proteinExistence type="predicted"/>
<dbReference type="Proteomes" id="UP000232122">
    <property type="component" value="Unassembled WGS sequence"/>
</dbReference>
<protein>
    <recommendedName>
        <fullName evidence="4">Lipoprotein</fullName>
    </recommendedName>
</protein>
<evidence type="ECO:0000313" key="1">
    <source>
        <dbReference type="EMBL" id="MDV6235696.1"/>
    </source>
</evidence>
<reference evidence="1" key="3">
    <citation type="submission" date="2023-10" db="EMBL/GenBank/DDBJ databases">
        <authorList>
            <person name="Picardeau M."/>
            <person name="Thibeaux R."/>
        </authorList>
    </citation>
    <scope>NUCLEOTIDE SEQUENCE</scope>
    <source>
        <strain evidence="1">ATI7-C-A5</strain>
    </source>
</reference>
<accession>A0A2N0B8J2</accession>
<reference evidence="1 3" key="2">
    <citation type="journal article" date="2018" name="Microb. Genom.">
        <title>Deciphering the unexplored Leptospira diversity from soils uncovers genomic evolution to virulence.</title>
        <authorList>
            <person name="Thibeaux R."/>
            <person name="Iraola G."/>
            <person name="Ferres I."/>
            <person name="Bierque E."/>
            <person name="Girault D."/>
            <person name="Soupe-Gilbert M.E."/>
            <person name="Picardeau M."/>
            <person name="Goarant C."/>
        </authorList>
    </citation>
    <scope>NUCLEOTIDE SEQUENCE [LARGE SCALE GENOMIC DNA]</scope>
    <source>
        <strain evidence="1 3">ATI7-C-A5</strain>
    </source>
</reference>
<reference evidence="2" key="1">
    <citation type="submission" date="2017-07" db="EMBL/GenBank/DDBJ databases">
        <title>Leptospira spp. isolated from tropical soils.</title>
        <authorList>
            <person name="Thibeaux R."/>
            <person name="Iraola G."/>
            <person name="Ferres I."/>
            <person name="Bierque E."/>
            <person name="Girault D."/>
            <person name="Soupe-Gilbert M.-E."/>
            <person name="Picardeau M."/>
            <person name="Goarant C."/>
        </authorList>
    </citation>
    <scope>NUCLEOTIDE SEQUENCE [LARGE SCALE GENOMIC DNA]</scope>
    <source>
        <strain evidence="2">ATI7-C-A5</strain>
    </source>
</reference>
<gene>
    <name evidence="1" type="ORF">CH379_008665</name>
    <name evidence="2" type="ORF">CH379_10890</name>
</gene>
<evidence type="ECO:0000313" key="2">
    <source>
        <dbReference type="EMBL" id="PJZ92874.1"/>
    </source>
</evidence>
<organism evidence="2">
    <name type="scientific">Leptospira ellisii</name>
    <dbReference type="NCBI Taxonomy" id="2023197"/>
    <lineage>
        <taxon>Bacteria</taxon>
        <taxon>Pseudomonadati</taxon>
        <taxon>Spirochaetota</taxon>
        <taxon>Spirochaetia</taxon>
        <taxon>Leptospirales</taxon>
        <taxon>Leptospiraceae</taxon>
        <taxon>Leptospira</taxon>
    </lineage>
</organism>
<dbReference type="EMBL" id="NPEF02000009">
    <property type="protein sequence ID" value="MDV6235696.1"/>
    <property type="molecule type" value="Genomic_DNA"/>
</dbReference>
<name>A0A2N0BPS7_9LEPT</name>
<accession>A0A2N0BPS7</accession>
<evidence type="ECO:0000313" key="3">
    <source>
        <dbReference type="Proteomes" id="UP000232122"/>
    </source>
</evidence>